<keyword evidence="3" id="KW-1185">Reference proteome</keyword>
<dbReference type="Proteomes" id="UP001165395">
    <property type="component" value="Unassembled WGS sequence"/>
</dbReference>
<feature type="transmembrane region" description="Helical" evidence="1">
    <location>
        <begin position="493"/>
        <end position="514"/>
    </location>
</feature>
<organism evidence="2 3">
    <name type="scientific">Leeia speluncae</name>
    <dbReference type="NCBI Taxonomy" id="2884804"/>
    <lineage>
        <taxon>Bacteria</taxon>
        <taxon>Pseudomonadati</taxon>
        <taxon>Pseudomonadota</taxon>
        <taxon>Betaproteobacteria</taxon>
        <taxon>Neisseriales</taxon>
        <taxon>Leeiaceae</taxon>
        <taxon>Leeia</taxon>
    </lineage>
</organism>
<proteinExistence type="predicted"/>
<name>A0ABS8DB12_9NEIS</name>
<protein>
    <submittedName>
        <fullName evidence="2">Uncharacterized protein</fullName>
    </submittedName>
</protein>
<keyword evidence="1" id="KW-0812">Transmembrane</keyword>
<sequence>MNRISRNLIFFLFGFILSLLIVPSFAGGLTTAVKNGVSTTINAADNYFTTYTSKTAAQAAGAVETATSGNFMRQLAHQVEDVATGRTFDAKLVDSIPASTIAKQVAKNAMGGLAKQIIVDMIADEMVDQGKKWMADSKAWVQEVPPDPSACPNGSGCNNGNAYYYRTEGWNTDRLTLGQCVDKGVAGGSKANFNVPGHVAYSWQDGSDWVYMAKSTPEGSWQRQFSCTYAGLMDPIYNPVDLTGLENAVNTAIAGSPDFTLDLVHALGQMGEIQTVGPYITIPEGQPNVQTVGPTTTVKGPETQISNTTDAAGNTKTETVTPVSNYTTNANTYTTNFNYEYNTYENGTKVSTTVTTKAPDTSDLCALHPDISLCKVHTASASNCGSPPPCDGDAIACTALIEQFKRNCQTFEDPEAQPYKDKYDQLLASYNDVKGGAWGDNATSKDVSNLIDFTQYKAGTVCPFTNLNGYFQGFGPIPAMTITGADISVTCDLGTPISTIVLLAVGILCALLFYRSLGS</sequence>
<accession>A0ABS8DB12</accession>
<comment type="caution">
    <text evidence="2">The sequence shown here is derived from an EMBL/GenBank/DDBJ whole genome shotgun (WGS) entry which is preliminary data.</text>
</comment>
<evidence type="ECO:0000313" key="3">
    <source>
        <dbReference type="Proteomes" id="UP001165395"/>
    </source>
</evidence>
<evidence type="ECO:0000256" key="1">
    <source>
        <dbReference type="SAM" id="Phobius"/>
    </source>
</evidence>
<dbReference type="EMBL" id="JAJBZT010000020">
    <property type="protein sequence ID" value="MCB6185408.1"/>
    <property type="molecule type" value="Genomic_DNA"/>
</dbReference>
<gene>
    <name evidence="2" type="ORF">LIN78_17820</name>
</gene>
<keyword evidence="1" id="KW-1133">Transmembrane helix</keyword>
<evidence type="ECO:0000313" key="2">
    <source>
        <dbReference type="EMBL" id="MCB6185408.1"/>
    </source>
</evidence>
<dbReference type="RefSeq" id="WP_227182239.1">
    <property type="nucleotide sequence ID" value="NZ_JAJBZT010000020.1"/>
</dbReference>
<reference evidence="2" key="1">
    <citation type="submission" date="2021-10" db="EMBL/GenBank/DDBJ databases">
        <title>The complete genome sequence of Leeia sp. TBRC 13508.</title>
        <authorList>
            <person name="Charoenyingcharoen P."/>
            <person name="Yukphan P."/>
        </authorList>
    </citation>
    <scope>NUCLEOTIDE SEQUENCE</scope>
    <source>
        <strain evidence="2">TBRC 13508</strain>
    </source>
</reference>
<keyword evidence="1" id="KW-0472">Membrane</keyword>